<dbReference type="PROSITE" id="PS00211">
    <property type="entry name" value="ABC_TRANSPORTER_1"/>
    <property type="match status" value="1"/>
</dbReference>
<dbReference type="InterPro" id="IPR027417">
    <property type="entry name" value="P-loop_NTPase"/>
</dbReference>
<comment type="function">
    <text evidence="11">Part of the ABC transporter FtsEX involved in cellular division. Has ATPase activity. Essential for cell division and viability.</text>
</comment>
<dbReference type="PROSITE" id="PS50893">
    <property type="entry name" value="ABC_TRANSPORTER_2"/>
    <property type="match status" value="1"/>
</dbReference>
<evidence type="ECO:0000256" key="7">
    <source>
        <dbReference type="ARBA" id="ARBA00022840"/>
    </source>
</evidence>
<evidence type="ECO:0000256" key="10">
    <source>
        <dbReference type="ARBA" id="ARBA00049360"/>
    </source>
</evidence>
<evidence type="ECO:0000256" key="2">
    <source>
        <dbReference type="ARBA" id="ARBA00020019"/>
    </source>
</evidence>
<feature type="domain" description="ABC transporter" evidence="13">
    <location>
        <begin position="2"/>
        <end position="223"/>
    </location>
</feature>
<evidence type="ECO:0000256" key="4">
    <source>
        <dbReference type="ARBA" id="ARBA00022475"/>
    </source>
</evidence>
<dbReference type="FunFam" id="3.40.50.300:FF:000056">
    <property type="entry name" value="Cell division ATP-binding protein FtsE"/>
    <property type="match status" value="1"/>
</dbReference>
<evidence type="ECO:0000256" key="1">
    <source>
        <dbReference type="ARBA" id="ARBA00005417"/>
    </source>
</evidence>
<evidence type="ECO:0000256" key="5">
    <source>
        <dbReference type="ARBA" id="ARBA00022618"/>
    </source>
</evidence>
<keyword evidence="15" id="KW-1185">Reference proteome</keyword>
<dbReference type="Gene3D" id="3.40.50.300">
    <property type="entry name" value="P-loop containing nucleotide triphosphate hydrolases"/>
    <property type="match status" value="1"/>
</dbReference>
<dbReference type="AlphaFoldDB" id="A0A0R2CH37"/>
<dbReference type="Pfam" id="PF00005">
    <property type="entry name" value="ABC_tran"/>
    <property type="match status" value="1"/>
</dbReference>
<dbReference type="InterPro" id="IPR017871">
    <property type="entry name" value="ABC_transporter-like_CS"/>
</dbReference>
<comment type="similarity">
    <text evidence="1 12">Belongs to the ABC transporter superfamily.</text>
</comment>
<evidence type="ECO:0000313" key="15">
    <source>
        <dbReference type="Proteomes" id="UP000051131"/>
    </source>
</evidence>
<dbReference type="InterPro" id="IPR003439">
    <property type="entry name" value="ABC_transporter-like_ATP-bd"/>
</dbReference>
<keyword evidence="8 12" id="KW-0472">Membrane</keyword>
<evidence type="ECO:0000313" key="14">
    <source>
        <dbReference type="EMBL" id="KRM90418.1"/>
    </source>
</evidence>
<dbReference type="SMART" id="SM00382">
    <property type="entry name" value="AAA"/>
    <property type="match status" value="1"/>
</dbReference>
<keyword evidence="5 12" id="KW-0132">Cell division</keyword>
<evidence type="ECO:0000259" key="13">
    <source>
        <dbReference type="PROSITE" id="PS50893"/>
    </source>
</evidence>
<dbReference type="GO" id="GO:0016887">
    <property type="term" value="F:ATP hydrolysis activity"/>
    <property type="evidence" value="ECO:0007669"/>
    <property type="project" value="InterPro"/>
</dbReference>
<dbReference type="GO" id="GO:0022857">
    <property type="term" value="F:transmembrane transporter activity"/>
    <property type="evidence" value="ECO:0007669"/>
    <property type="project" value="TreeGrafter"/>
</dbReference>
<reference evidence="14 15" key="1">
    <citation type="journal article" date="2015" name="Genome Announc.">
        <title>Expanding the biotechnology potential of lactobacilli through comparative genomics of 213 strains and associated genera.</title>
        <authorList>
            <person name="Sun Z."/>
            <person name="Harris H.M."/>
            <person name="McCann A."/>
            <person name="Guo C."/>
            <person name="Argimon S."/>
            <person name="Zhang W."/>
            <person name="Yang X."/>
            <person name="Jeffery I.B."/>
            <person name="Cooney J.C."/>
            <person name="Kagawa T.F."/>
            <person name="Liu W."/>
            <person name="Song Y."/>
            <person name="Salvetti E."/>
            <person name="Wrobel A."/>
            <person name="Rasinkangas P."/>
            <person name="Parkhill J."/>
            <person name="Rea M.C."/>
            <person name="O'Sullivan O."/>
            <person name="Ritari J."/>
            <person name="Douillard F.P."/>
            <person name="Paul Ross R."/>
            <person name="Yang R."/>
            <person name="Briner A.E."/>
            <person name="Felis G.E."/>
            <person name="de Vos W.M."/>
            <person name="Barrangou R."/>
            <person name="Klaenhammer T.R."/>
            <person name="Caufield P.W."/>
            <person name="Cui Y."/>
            <person name="Zhang H."/>
            <person name="O'Toole P.W."/>
        </authorList>
    </citation>
    <scope>NUCLEOTIDE SEQUENCE [LARGE SCALE GENOMIC DNA]</scope>
    <source>
        <strain evidence="14 15">DSM 21116</strain>
    </source>
</reference>
<name>A0A0R2CH37_9LACO</name>
<evidence type="ECO:0000256" key="9">
    <source>
        <dbReference type="ARBA" id="ARBA00023306"/>
    </source>
</evidence>
<evidence type="ECO:0000256" key="8">
    <source>
        <dbReference type="ARBA" id="ARBA00023136"/>
    </source>
</evidence>
<dbReference type="PANTHER" id="PTHR24220:SF470">
    <property type="entry name" value="CELL DIVISION ATP-BINDING PROTEIN FTSE"/>
    <property type="match status" value="1"/>
</dbReference>
<dbReference type="PATRIC" id="fig|1423729.3.peg.1343"/>
<evidence type="ECO:0000256" key="6">
    <source>
        <dbReference type="ARBA" id="ARBA00022741"/>
    </source>
</evidence>
<dbReference type="SUPFAM" id="SSF52540">
    <property type="entry name" value="P-loop containing nucleoside triphosphate hydrolases"/>
    <property type="match status" value="1"/>
</dbReference>
<dbReference type="GO" id="GO:0051301">
    <property type="term" value="P:cell division"/>
    <property type="evidence" value="ECO:0007669"/>
    <property type="project" value="UniProtKB-UniRule"/>
</dbReference>
<dbReference type="InterPro" id="IPR005286">
    <property type="entry name" value="Cell_div_FtsE"/>
</dbReference>
<keyword evidence="4 12" id="KW-1003">Cell membrane</keyword>
<sequence>MFKKYPNNVLAAEDFNVKIKQGEFIYVIGPSGAGKSTFIKMMYREERPTSGEVTVNDYELQKMKNSEVPYLRRELGIVFQDFKLLSKLTVFENVAYALQVIEKEPDFIETRVNYVLDLVGLKHKAASFPNELSGGEQQRISIARAIANKPEIVIADEPTGNLDPDTASGIMEILERINSEGTTIVMATHNSQIVDEYTHRVLEIDGGKIVRDQPEGGFFQDED</sequence>
<evidence type="ECO:0000256" key="11">
    <source>
        <dbReference type="ARBA" id="ARBA00055994"/>
    </source>
</evidence>
<keyword evidence="3" id="KW-0813">Transport</keyword>
<protein>
    <recommendedName>
        <fullName evidence="2 12">Cell division ATP-binding protein FtsE</fullName>
    </recommendedName>
</protein>
<evidence type="ECO:0000256" key="3">
    <source>
        <dbReference type="ARBA" id="ARBA00022448"/>
    </source>
</evidence>
<keyword evidence="9 12" id="KW-0131">Cell cycle</keyword>
<comment type="catalytic activity">
    <reaction evidence="10">
        <text>ATP + H2O = ADP + phosphate + H(+)</text>
        <dbReference type="Rhea" id="RHEA:13065"/>
        <dbReference type="ChEBI" id="CHEBI:15377"/>
        <dbReference type="ChEBI" id="CHEBI:15378"/>
        <dbReference type="ChEBI" id="CHEBI:30616"/>
        <dbReference type="ChEBI" id="CHEBI:43474"/>
        <dbReference type="ChEBI" id="CHEBI:456216"/>
    </reaction>
</comment>
<comment type="caution">
    <text evidence="14">The sequence shown here is derived from an EMBL/GenBank/DDBJ whole genome shotgun (WGS) entry which is preliminary data.</text>
</comment>
<dbReference type="InterPro" id="IPR015854">
    <property type="entry name" value="ABC_transpr_LolD-like"/>
</dbReference>
<gene>
    <name evidence="12" type="primary">ftsE</name>
    <name evidence="14" type="ORF">FC80_GL001322</name>
</gene>
<dbReference type="PANTHER" id="PTHR24220">
    <property type="entry name" value="IMPORT ATP-BINDING PROTEIN"/>
    <property type="match status" value="1"/>
</dbReference>
<accession>A0A0R2CH37</accession>
<evidence type="ECO:0000256" key="12">
    <source>
        <dbReference type="RuleBase" id="RU365094"/>
    </source>
</evidence>
<comment type="subunit">
    <text evidence="12">Homodimer. Forms a membrane-associated complex with FtsX.</text>
</comment>
<organism evidence="14 15">
    <name type="scientific">Liquorilactobacillus cacaonum DSM 21116</name>
    <dbReference type="NCBI Taxonomy" id="1423729"/>
    <lineage>
        <taxon>Bacteria</taxon>
        <taxon>Bacillati</taxon>
        <taxon>Bacillota</taxon>
        <taxon>Bacilli</taxon>
        <taxon>Lactobacillales</taxon>
        <taxon>Lactobacillaceae</taxon>
        <taxon>Liquorilactobacillus</taxon>
    </lineage>
</organism>
<comment type="subcellular location">
    <subcellularLocation>
        <location evidence="12">Cell membrane</location>
        <topology evidence="12">Peripheral membrane protein</topology>
        <orientation evidence="12">Cytoplasmic side</orientation>
    </subcellularLocation>
</comment>
<dbReference type="Proteomes" id="UP000051131">
    <property type="component" value="Unassembled WGS sequence"/>
</dbReference>
<dbReference type="STRING" id="1423729.FC80_GL001322"/>
<proteinExistence type="inferred from homology"/>
<keyword evidence="7 12" id="KW-0067">ATP-binding</keyword>
<dbReference type="EMBL" id="AYZE01000015">
    <property type="protein sequence ID" value="KRM90418.1"/>
    <property type="molecule type" value="Genomic_DNA"/>
</dbReference>
<keyword evidence="6 12" id="KW-0547">Nucleotide-binding</keyword>
<dbReference type="GO" id="GO:0005524">
    <property type="term" value="F:ATP binding"/>
    <property type="evidence" value="ECO:0007669"/>
    <property type="project" value="UniProtKB-UniRule"/>
</dbReference>
<dbReference type="InterPro" id="IPR003593">
    <property type="entry name" value="AAA+_ATPase"/>
</dbReference>
<dbReference type="GO" id="GO:0005886">
    <property type="term" value="C:plasma membrane"/>
    <property type="evidence" value="ECO:0007669"/>
    <property type="project" value="UniProtKB-SubCell"/>
</dbReference>
<dbReference type="NCBIfam" id="TIGR02673">
    <property type="entry name" value="FtsE"/>
    <property type="match status" value="1"/>
</dbReference>